<organism evidence="1 2">
    <name type="scientific">Pyricularia oryzae</name>
    <name type="common">Rice blast fungus</name>
    <name type="synonym">Magnaporthe oryzae</name>
    <dbReference type="NCBI Taxonomy" id="318829"/>
    <lineage>
        <taxon>Eukaryota</taxon>
        <taxon>Fungi</taxon>
        <taxon>Dikarya</taxon>
        <taxon>Ascomycota</taxon>
        <taxon>Pezizomycotina</taxon>
        <taxon>Sordariomycetes</taxon>
        <taxon>Sordariomycetidae</taxon>
        <taxon>Magnaporthales</taxon>
        <taxon>Pyriculariaceae</taxon>
        <taxon>Pyricularia</taxon>
    </lineage>
</organism>
<evidence type="ECO:0000313" key="2">
    <source>
        <dbReference type="Proteomes" id="UP000294847"/>
    </source>
</evidence>
<name>A0A4P7NGL0_PYROR</name>
<dbReference type="AlphaFoldDB" id="A0A4P7NGL0"/>
<evidence type="ECO:0000313" key="1">
    <source>
        <dbReference type="EMBL" id="QBZ61072.1"/>
    </source>
</evidence>
<reference evidence="1 2" key="1">
    <citation type="journal article" date="2019" name="Mol. Biol. Evol.">
        <title>Blast fungal genomes show frequent chromosomal changes, gene gains and losses, and effector gene turnover.</title>
        <authorList>
            <person name="Gomez Luciano L.B."/>
            <person name="Jason Tsai I."/>
            <person name="Chuma I."/>
            <person name="Tosa Y."/>
            <person name="Chen Y.H."/>
            <person name="Li J.Y."/>
            <person name="Li M.Y."/>
            <person name="Jade Lu M.Y."/>
            <person name="Nakayashiki H."/>
            <person name="Li W.H."/>
        </authorList>
    </citation>
    <scope>NUCLEOTIDE SEQUENCE [LARGE SCALE GENOMIC DNA]</scope>
    <source>
        <strain evidence="1">MZ5-1-6</strain>
    </source>
</reference>
<protein>
    <submittedName>
        <fullName evidence="1">Uncharacterized protein</fullName>
    </submittedName>
</protein>
<sequence length="63" mass="7790">MHYIWAKNWAKNAWFKKPPVVLTAVFRRYNYYFENKFENYFGGNLTEKDENVNLRNEKPQQQN</sequence>
<gene>
    <name evidence="1" type="ORF">PoMZ_08018</name>
</gene>
<accession>A0A4P7NGL0</accession>
<proteinExistence type="predicted"/>
<dbReference type="Proteomes" id="UP000294847">
    <property type="component" value="Chromosome 4"/>
</dbReference>
<dbReference type="EMBL" id="CP034207">
    <property type="protein sequence ID" value="QBZ61072.1"/>
    <property type="molecule type" value="Genomic_DNA"/>
</dbReference>